<feature type="compositionally biased region" description="Polar residues" evidence="1">
    <location>
        <begin position="163"/>
        <end position="178"/>
    </location>
</feature>
<feature type="compositionally biased region" description="Basic and acidic residues" evidence="1">
    <location>
        <begin position="179"/>
        <end position="188"/>
    </location>
</feature>
<proteinExistence type="predicted"/>
<dbReference type="EMBL" id="JAJSOF020000003">
    <property type="protein sequence ID" value="KAJ4449333.1"/>
    <property type="molecule type" value="Genomic_DNA"/>
</dbReference>
<organism evidence="2 3">
    <name type="scientific">Periplaneta americana</name>
    <name type="common">American cockroach</name>
    <name type="synonym">Blatta americana</name>
    <dbReference type="NCBI Taxonomy" id="6978"/>
    <lineage>
        <taxon>Eukaryota</taxon>
        <taxon>Metazoa</taxon>
        <taxon>Ecdysozoa</taxon>
        <taxon>Arthropoda</taxon>
        <taxon>Hexapoda</taxon>
        <taxon>Insecta</taxon>
        <taxon>Pterygota</taxon>
        <taxon>Neoptera</taxon>
        <taxon>Polyneoptera</taxon>
        <taxon>Dictyoptera</taxon>
        <taxon>Blattodea</taxon>
        <taxon>Blattoidea</taxon>
        <taxon>Blattidae</taxon>
        <taxon>Blattinae</taxon>
        <taxon>Periplaneta</taxon>
    </lineage>
</organism>
<accession>A0ABQ8TSP2</accession>
<feature type="region of interest" description="Disordered" evidence="1">
    <location>
        <begin position="147"/>
        <end position="204"/>
    </location>
</feature>
<keyword evidence="3" id="KW-1185">Reference proteome</keyword>
<evidence type="ECO:0000313" key="3">
    <source>
        <dbReference type="Proteomes" id="UP001148838"/>
    </source>
</evidence>
<name>A0ABQ8TSP2_PERAM</name>
<reference evidence="2 3" key="1">
    <citation type="journal article" date="2022" name="Allergy">
        <title>Genome assembly and annotation of Periplaneta americana reveal a comprehensive cockroach allergen profile.</title>
        <authorList>
            <person name="Wang L."/>
            <person name="Xiong Q."/>
            <person name="Saelim N."/>
            <person name="Wang L."/>
            <person name="Nong W."/>
            <person name="Wan A.T."/>
            <person name="Shi M."/>
            <person name="Liu X."/>
            <person name="Cao Q."/>
            <person name="Hui J.H.L."/>
            <person name="Sookrung N."/>
            <person name="Leung T.F."/>
            <person name="Tungtrongchitr A."/>
            <person name="Tsui S.K.W."/>
        </authorList>
    </citation>
    <scope>NUCLEOTIDE SEQUENCE [LARGE SCALE GENOMIC DNA]</scope>
    <source>
        <strain evidence="2">PWHHKU_190912</strain>
    </source>
</reference>
<sequence>MIQPLDKGFFGPPKSAYSTECDKFMVSNPGRVITHREVSSLFCRAYDRVATLEKAKNSFRAIEIFPFNPEIFTKDDFLSSAVTSRPEPNQETEERKPQQKIQLNPDVEESQQVRQDTFQTNFISRPDGENNLNGQVCSPSTLLRLPSANLQSKRKRTGKKSEIMTSSPYKNALGTSGRKQTEGTDQKSIRSKKKKRLRIDPQTPTTTKRKLQYFFLSRLW</sequence>
<evidence type="ECO:0000313" key="2">
    <source>
        <dbReference type="EMBL" id="KAJ4449333.1"/>
    </source>
</evidence>
<gene>
    <name evidence="2" type="ORF">ANN_00731</name>
</gene>
<evidence type="ECO:0000256" key="1">
    <source>
        <dbReference type="SAM" id="MobiDB-lite"/>
    </source>
</evidence>
<dbReference type="Proteomes" id="UP001148838">
    <property type="component" value="Unassembled WGS sequence"/>
</dbReference>
<protein>
    <submittedName>
        <fullName evidence="2">Uncharacterized protein</fullName>
    </submittedName>
</protein>
<feature type="region of interest" description="Disordered" evidence="1">
    <location>
        <begin position="81"/>
        <end position="114"/>
    </location>
</feature>
<comment type="caution">
    <text evidence="2">The sequence shown here is derived from an EMBL/GenBank/DDBJ whole genome shotgun (WGS) entry which is preliminary data.</text>
</comment>